<name>A0ABT0U1B8_9BACT</name>
<gene>
    <name evidence="2" type="ORF">NB063_06550</name>
</gene>
<proteinExistence type="predicted"/>
<reference evidence="2 3" key="1">
    <citation type="journal article" date="2022" name="Syst. Appl. Microbiol.">
        <title>Rhodopirellula aestuarii sp. nov., a novel member of the genus Rhodopirellula isolated from brackish sediments collected in the Tagus River estuary, Portugal.</title>
        <authorList>
            <person name="Vitorino I.R."/>
            <person name="Klimek D."/>
            <person name="Calusinska M."/>
            <person name="Lobo-da-Cunha A."/>
            <person name="Vasconcelos V."/>
            <person name="Lage O.M."/>
        </authorList>
    </citation>
    <scope>NUCLEOTIDE SEQUENCE [LARGE SCALE GENOMIC DNA]</scope>
    <source>
        <strain evidence="2 3">ICT_H3.1</strain>
    </source>
</reference>
<evidence type="ECO:0000256" key="1">
    <source>
        <dbReference type="SAM" id="SignalP"/>
    </source>
</evidence>
<feature type="chain" id="PRO_5045405482" description="Secreted protein" evidence="1">
    <location>
        <begin position="21"/>
        <end position="55"/>
    </location>
</feature>
<evidence type="ECO:0000313" key="2">
    <source>
        <dbReference type="EMBL" id="MCM2370283.1"/>
    </source>
</evidence>
<dbReference type="EMBL" id="JAMQBK010000020">
    <property type="protein sequence ID" value="MCM2370283.1"/>
    <property type="molecule type" value="Genomic_DNA"/>
</dbReference>
<dbReference type="RefSeq" id="WP_250927954.1">
    <property type="nucleotide sequence ID" value="NZ_JAMQBK010000020.1"/>
</dbReference>
<evidence type="ECO:0008006" key="4">
    <source>
        <dbReference type="Google" id="ProtNLM"/>
    </source>
</evidence>
<feature type="signal peptide" evidence="1">
    <location>
        <begin position="1"/>
        <end position="20"/>
    </location>
</feature>
<keyword evidence="3" id="KW-1185">Reference proteome</keyword>
<accession>A0ABT0U1B8</accession>
<dbReference type="PROSITE" id="PS51257">
    <property type="entry name" value="PROKAR_LIPOPROTEIN"/>
    <property type="match status" value="1"/>
</dbReference>
<comment type="caution">
    <text evidence="2">The sequence shown here is derived from an EMBL/GenBank/DDBJ whole genome shotgun (WGS) entry which is preliminary data.</text>
</comment>
<keyword evidence="1" id="KW-0732">Signal</keyword>
<dbReference type="Proteomes" id="UP001202961">
    <property type="component" value="Unassembled WGS sequence"/>
</dbReference>
<protein>
    <recommendedName>
        <fullName evidence="4">Secreted protein</fullName>
    </recommendedName>
</protein>
<evidence type="ECO:0000313" key="3">
    <source>
        <dbReference type="Proteomes" id="UP001202961"/>
    </source>
</evidence>
<sequence length="55" mass="6172">MKFLVHLCALLLVVSSVGCAEEEAERAYEMSDVEQLLIEHPELAEPPPAEYQVED</sequence>
<organism evidence="2 3">
    <name type="scientific">Aporhodopirellula aestuarii</name>
    <dbReference type="NCBI Taxonomy" id="2950107"/>
    <lineage>
        <taxon>Bacteria</taxon>
        <taxon>Pseudomonadati</taxon>
        <taxon>Planctomycetota</taxon>
        <taxon>Planctomycetia</taxon>
        <taxon>Pirellulales</taxon>
        <taxon>Pirellulaceae</taxon>
        <taxon>Aporhodopirellula</taxon>
    </lineage>
</organism>